<dbReference type="PANTHER" id="PTHR35867:SF1">
    <property type="entry name" value="PROTEIN RSEC"/>
    <property type="match status" value="1"/>
</dbReference>
<dbReference type="Pfam" id="PF04246">
    <property type="entry name" value="RseC_MucC"/>
    <property type="match status" value="1"/>
</dbReference>
<feature type="transmembrane region" description="Helical" evidence="1">
    <location>
        <begin position="80"/>
        <end position="100"/>
    </location>
</feature>
<dbReference type="InterPro" id="IPR026268">
    <property type="entry name" value="RseC"/>
</dbReference>
<dbReference type="RefSeq" id="WP_107492181.1">
    <property type="nucleotide sequence ID" value="NZ_PZKC01000002.1"/>
</dbReference>
<evidence type="ECO:0000313" key="2">
    <source>
        <dbReference type="EMBL" id="PTD97661.1"/>
    </source>
</evidence>
<evidence type="ECO:0000313" key="3">
    <source>
        <dbReference type="Proteomes" id="UP000241193"/>
    </source>
</evidence>
<organism evidence="2 3">
    <name type="scientific">Pseudothauera lacus</name>
    <dbReference type="NCBI Taxonomy" id="2136175"/>
    <lineage>
        <taxon>Bacteria</taxon>
        <taxon>Pseudomonadati</taxon>
        <taxon>Pseudomonadota</taxon>
        <taxon>Betaproteobacteria</taxon>
        <taxon>Rhodocyclales</taxon>
        <taxon>Zoogloeaceae</taxon>
        <taxon>Pseudothauera</taxon>
    </lineage>
</organism>
<dbReference type="Proteomes" id="UP000241193">
    <property type="component" value="Unassembled WGS sequence"/>
</dbReference>
<reference evidence="2 3" key="2">
    <citation type="submission" date="2018-04" db="EMBL/GenBank/DDBJ databases">
        <title>Thauera lacus sp. nov., isolated from an saline lake in Inner Mongolia, China.</title>
        <authorList>
            <person name="Liang Q.-Y."/>
        </authorList>
    </citation>
    <scope>NUCLEOTIDE SEQUENCE [LARGE SCALE GENOMIC DNA]</scope>
    <source>
        <strain evidence="2 3">D20</strain>
    </source>
</reference>
<keyword evidence="1" id="KW-0812">Transmembrane</keyword>
<name>A0A2T4IIR9_9RHOO</name>
<dbReference type="InterPro" id="IPR007359">
    <property type="entry name" value="SigmaE_reg_RseC_MucC"/>
</dbReference>
<reference evidence="2 3" key="1">
    <citation type="submission" date="2018-03" db="EMBL/GenBank/DDBJ databases">
        <authorList>
            <person name="Keele B.F."/>
        </authorList>
    </citation>
    <scope>NUCLEOTIDE SEQUENCE [LARGE SCALE GENOMIC DNA]</scope>
    <source>
        <strain evidence="2 3">D20</strain>
    </source>
</reference>
<evidence type="ECO:0000256" key="1">
    <source>
        <dbReference type="SAM" id="Phobius"/>
    </source>
</evidence>
<dbReference type="EMBL" id="PZKC01000002">
    <property type="protein sequence ID" value="PTD97661.1"/>
    <property type="molecule type" value="Genomic_DNA"/>
</dbReference>
<dbReference type="AlphaFoldDB" id="A0A2T4IIR9"/>
<dbReference type="PIRSF" id="PIRSF004923">
    <property type="entry name" value="RseC"/>
    <property type="match status" value="1"/>
</dbReference>
<dbReference type="PANTHER" id="PTHR35867">
    <property type="entry name" value="PROTEIN RSEC"/>
    <property type="match status" value="1"/>
</dbReference>
<protein>
    <recommendedName>
        <fullName evidence="4">Positive regulator of sigma E, RseC/MucC</fullName>
    </recommendedName>
</protein>
<sequence>MNTATPMIARSGRIVKVDDNHLTIRFERQSACSACRAAKACAGNTPSAELVLAHPPGTRYCTGDLVEVGVAEDAALRATLVTYLIPLAGFVLAMLAAAAAGLADGAIVLASLAGLGGGFVALRHIARRPGLQLQPALLEPGTSIPDQETHP</sequence>
<keyword evidence="1" id="KW-0472">Membrane</keyword>
<feature type="transmembrane region" description="Helical" evidence="1">
    <location>
        <begin position="106"/>
        <end position="126"/>
    </location>
</feature>
<accession>A0A2T4IIR9</accession>
<gene>
    <name evidence="2" type="ORF">C8261_03010</name>
</gene>
<evidence type="ECO:0008006" key="4">
    <source>
        <dbReference type="Google" id="ProtNLM"/>
    </source>
</evidence>
<dbReference type="OrthoDB" id="9182705at2"/>
<keyword evidence="3" id="KW-1185">Reference proteome</keyword>
<comment type="caution">
    <text evidence="2">The sequence shown here is derived from an EMBL/GenBank/DDBJ whole genome shotgun (WGS) entry which is preliminary data.</text>
</comment>
<keyword evidence="1" id="KW-1133">Transmembrane helix</keyword>
<proteinExistence type="predicted"/>